<keyword evidence="3" id="KW-1185">Reference proteome</keyword>
<protein>
    <submittedName>
        <fullName evidence="2">Uncharacterized protein</fullName>
    </submittedName>
</protein>
<feature type="signal peptide" evidence="1">
    <location>
        <begin position="1"/>
        <end position="19"/>
    </location>
</feature>
<dbReference type="Proteomes" id="UP000051574">
    <property type="component" value="Unassembled WGS sequence"/>
</dbReference>
<dbReference type="InterPro" id="IPR006616">
    <property type="entry name" value="DM9_repeat"/>
</dbReference>
<organism evidence="2 3">
    <name type="scientific">Oryctes borbonicus</name>
    <dbReference type="NCBI Taxonomy" id="1629725"/>
    <lineage>
        <taxon>Eukaryota</taxon>
        <taxon>Metazoa</taxon>
        <taxon>Ecdysozoa</taxon>
        <taxon>Arthropoda</taxon>
        <taxon>Hexapoda</taxon>
        <taxon>Insecta</taxon>
        <taxon>Pterygota</taxon>
        <taxon>Neoptera</taxon>
        <taxon>Endopterygota</taxon>
        <taxon>Coleoptera</taxon>
        <taxon>Polyphaga</taxon>
        <taxon>Scarabaeiformia</taxon>
        <taxon>Scarabaeidae</taxon>
        <taxon>Dynastinae</taxon>
        <taxon>Oryctes</taxon>
    </lineage>
</organism>
<evidence type="ECO:0000256" key="1">
    <source>
        <dbReference type="SAM" id="SignalP"/>
    </source>
</evidence>
<proteinExistence type="predicted"/>
<dbReference type="Pfam" id="PF11901">
    <property type="entry name" value="DM9"/>
    <property type="match status" value="1"/>
</dbReference>
<reference evidence="2 3" key="1">
    <citation type="submission" date="2015-09" db="EMBL/GenBank/DDBJ databases">
        <title>Draft genome of the scarab beetle Oryctes borbonicus.</title>
        <authorList>
            <person name="Meyer J.M."/>
            <person name="Markov G.V."/>
            <person name="Baskaran P."/>
            <person name="Herrmann M."/>
            <person name="Sommer R.J."/>
            <person name="Roedelsperger C."/>
        </authorList>
    </citation>
    <scope>NUCLEOTIDE SEQUENCE [LARGE SCALE GENOMIC DNA]</scope>
    <source>
        <strain evidence="2">OB123</strain>
        <tissue evidence="2">Whole animal</tissue>
    </source>
</reference>
<keyword evidence="1" id="KW-0732">Signal</keyword>
<evidence type="ECO:0000313" key="3">
    <source>
        <dbReference type="Proteomes" id="UP000051574"/>
    </source>
</evidence>
<sequence>MARNSVLIYYSCLLYLALADDKHSYFWREYTGTIPDDAVRFEDLYIAQIPYNGLLPATLYSGKKEAVSECFGRRVTMTTGIKILCDELTETFDWEWVNVNKLTENMLQDYVVGGVEDGSKLYIGKVFHEGEWKIGKVFPGTSRWKGLRIWYNSGDKYITEDFQLLKKLPTDAFRFGA</sequence>
<dbReference type="AlphaFoldDB" id="A0A0T6BC25"/>
<dbReference type="OrthoDB" id="6692098at2759"/>
<dbReference type="EMBL" id="LJIG01002058">
    <property type="protein sequence ID" value="KRT84882.1"/>
    <property type="molecule type" value="Genomic_DNA"/>
</dbReference>
<dbReference type="PANTHER" id="PTHR31649">
    <property type="entry name" value="AGAP009604-PA"/>
    <property type="match status" value="1"/>
</dbReference>
<evidence type="ECO:0000313" key="2">
    <source>
        <dbReference type="EMBL" id="KRT84882.1"/>
    </source>
</evidence>
<feature type="chain" id="PRO_5006668560" evidence="1">
    <location>
        <begin position="20"/>
        <end position="177"/>
    </location>
</feature>
<gene>
    <name evidence="2" type="ORF">AMK59_2754</name>
</gene>
<name>A0A0T6BC25_9SCAR</name>
<accession>A0A0T6BC25</accession>
<comment type="caution">
    <text evidence="2">The sequence shown here is derived from an EMBL/GenBank/DDBJ whole genome shotgun (WGS) entry which is preliminary data.</text>
</comment>
<dbReference type="PANTHER" id="PTHR31649:SF10">
    <property type="entry name" value="IP19903P-RELATED"/>
    <property type="match status" value="1"/>
</dbReference>